<accession>A0A1B1TCH8</accession>
<dbReference type="GO" id="GO:0006654">
    <property type="term" value="P:phosphatidic acid biosynthetic process"/>
    <property type="evidence" value="ECO:0007669"/>
    <property type="project" value="TreeGrafter"/>
</dbReference>
<dbReference type="GO" id="GO:0003841">
    <property type="term" value="F:1-acylglycerol-3-phosphate O-acyltransferase activity"/>
    <property type="evidence" value="ECO:0007669"/>
    <property type="project" value="TreeGrafter"/>
</dbReference>
<proteinExistence type="predicted"/>
<feature type="domain" description="Phospholipid/glycerol acyltransferase" evidence="3">
    <location>
        <begin position="77"/>
        <end position="193"/>
    </location>
</feature>
<evidence type="ECO:0000256" key="2">
    <source>
        <dbReference type="ARBA" id="ARBA00023315"/>
    </source>
</evidence>
<evidence type="ECO:0000256" key="1">
    <source>
        <dbReference type="ARBA" id="ARBA00022679"/>
    </source>
</evidence>
<sequence length="274" mass="30595">MAIIKGYCISVNNMPNSSELEMAWNELKQHWYIKPYNGSIPSTPGYSFIRFIFSPLIRGIMRIKASGLNNIPTSGPTILAANHLSHVDPVLIIASSRRKAHYLAKDGHFKNFWLRQFMKMTGQIKTHREEGGDQALSSAADVLSAKSALGIFPEGTRSKRTEAPLLLPGKTGVARLAASYPETVVMPIALNGTREMMSPQTHKLPRLWKPIHINIGKGITWIEWLEDPKGGNTSVEDLKSLKEQDEHEIKARLASLYRKFTDQLMTSIKHLGAP</sequence>
<dbReference type="AlphaFoldDB" id="A0A1B1TCH8"/>
<dbReference type="EMBL" id="KP211863">
    <property type="protein sequence ID" value="ANV79989.1"/>
    <property type="molecule type" value="Genomic_DNA"/>
</dbReference>
<reference evidence="4" key="1">
    <citation type="submission" date="2014-11" db="EMBL/GenBank/DDBJ databases">
        <authorList>
            <person name="Zhu J."/>
            <person name="Qi W."/>
            <person name="Song R."/>
        </authorList>
    </citation>
    <scope>NUCLEOTIDE SEQUENCE</scope>
</reference>
<keyword evidence="1 4" id="KW-0808">Transferase</keyword>
<dbReference type="InterPro" id="IPR002123">
    <property type="entry name" value="Plipid/glycerol_acylTrfase"/>
</dbReference>
<dbReference type="SMART" id="SM00563">
    <property type="entry name" value="PlsC"/>
    <property type="match status" value="1"/>
</dbReference>
<evidence type="ECO:0000259" key="3">
    <source>
        <dbReference type="SMART" id="SM00563"/>
    </source>
</evidence>
<dbReference type="PANTHER" id="PTHR10434:SF11">
    <property type="entry name" value="1-ACYL-SN-GLYCEROL-3-PHOSPHATE ACYLTRANSFERASE"/>
    <property type="match status" value="1"/>
</dbReference>
<dbReference type="SUPFAM" id="SSF69593">
    <property type="entry name" value="Glycerol-3-phosphate (1)-acyltransferase"/>
    <property type="match status" value="1"/>
</dbReference>
<dbReference type="GO" id="GO:0005886">
    <property type="term" value="C:plasma membrane"/>
    <property type="evidence" value="ECO:0007669"/>
    <property type="project" value="TreeGrafter"/>
</dbReference>
<reference evidence="4" key="2">
    <citation type="journal article" date="2015" name="ISME J.">
        <title>A new class of marine Euryarchaeota group II from the Mediterranean deep chlorophyll maximum.</title>
        <authorList>
            <person name="Martin-Cuadrado A.B."/>
            <person name="Garcia-Heredia I."/>
            <person name="Molto A.G."/>
            <person name="Lopez-Ubeda R."/>
            <person name="Kimes N."/>
            <person name="Lopez-Garcia P."/>
            <person name="Moreira D."/>
            <person name="Rodriguez-Valera F."/>
        </authorList>
    </citation>
    <scope>NUCLEOTIDE SEQUENCE</scope>
</reference>
<dbReference type="Pfam" id="PF01553">
    <property type="entry name" value="Acyltransferase"/>
    <property type="match status" value="1"/>
</dbReference>
<name>A0A1B1TCH8_9ARCH</name>
<organism evidence="4">
    <name type="scientific">uncultured Poseidoniia archaeon</name>
    <dbReference type="NCBI Taxonomy" id="1697135"/>
    <lineage>
        <taxon>Archaea</taxon>
        <taxon>Methanobacteriati</taxon>
        <taxon>Thermoplasmatota</taxon>
        <taxon>Candidatus Poseidoniia</taxon>
        <taxon>environmental samples</taxon>
    </lineage>
</organism>
<evidence type="ECO:0000313" key="4">
    <source>
        <dbReference type="EMBL" id="ANV79989.1"/>
    </source>
</evidence>
<keyword evidence="2 4" id="KW-0012">Acyltransferase</keyword>
<dbReference type="PANTHER" id="PTHR10434">
    <property type="entry name" value="1-ACYL-SN-GLYCEROL-3-PHOSPHATE ACYLTRANSFERASE"/>
    <property type="match status" value="1"/>
</dbReference>
<dbReference type="CDD" id="cd07989">
    <property type="entry name" value="LPLAT_AGPAT-like"/>
    <property type="match status" value="1"/>
</dbReference>
<protein>
    <submittedName>
        <fullName evidence="4">Putative 1-acyl-sn-glycerol-3-phosphate acyltransferase</fullName>
    </submittedName>
</protein>